<organism evidence="1 2">
    <name type="scientific">Ktedonobacter robiniae</name>
    <dbReference type="NCBI Taxonomy" id="2778365"/>
    <lineage>
        <taxon>Bacteria</taxon>
        <taxon>Bacillati</taxon>
        <taxon>Chloroflexota</taxon>
        <taxon>Ktedonobacteria</taxon>
        <taxon>Ktedonobacterales</taxon>
        <taxon>Ktedonobacteraceae</taxon>
        <taxon>Ktedonobacter</taxon>
    </lineage>
</organism>
<reference evidence="1 2" key="1">
    <citation type="journal article" date="2021" name="Int. J. Syst. Evol. Microbiol.">
        <title>Reticulibacter mediterranei gen. nov., sp. nov., within the new family Reticulibacteraceae fam. nov., and Ktedonospora formicarum gen. nov., sp. nov., Ktedonobacter robiniae sp. nov., Dictyobacter formicarum sp. nov. and Dictyobacter arantiisoli sp. nov., belonging to the class Ktedonobacteria.</title>
        <authorList>
            <person name="Yabe S."/>
            <person name="Zheng Y."/>
            <person name="Wang C.M."/>
            <person name="Sakai Y."/>
            <person name="Abe K."/>
            <person name="Yokota A."/>
            <person name="Donadio S."/>
            <person name="Cavaletti L."/>
            <person name="Monciardini P."/>
        </authorList>
    </citation>
    <scope>NUCLEOTIDE SEQUENCE [LARGE SCALE GENOMIC DNA]</scope>
    <source>
        <strain evidence="1 2">SOSP1-30</strain>
    </source>
</reference>
<name>A0ABQ3US19_9CHLR</name>
<sequence>MIGTKLFSIIGVRVRRKIYHTSCAPTGTASPIFEPDEGVETLTCAKCDQPLVDLTAEPELEEYEANACLSCGAPLSEAGAMYCDIWCEAAATINGPF</sequence>
<evidence type="ECO:0000313" key="1">
    <source>
        <dbReference type="EMBL" id="GHO55500.1"/>
    </source>
</evidence>
<gene>
    <name evidence="1" type="ORF">KSB_39750</name>
</gene>
<protein>
    <recommendedName>
        <fullName evidence="3">Phosphohydrolase</fullName>
    </recommendedName>
</protein>
<proteinExistence type="predicted"/>
<evidence type="ECO:0008006" key="3">
    <source>
        <dbReference type="Google" id="ProtNLM"/>
    </source>
</evidence>
<keyword evidence="2" id="KW-1185">Reference proteome</keyword>
<evidence type="ECO:0000313" key="2">
    <source>
        <dbReference type="Proteomes" id="UP000654345"/>
    </source>
</evidence>
<dbReference type="EMBL" id="BNJG01000001">
    <property type="protein sequence ID" value="GHO55500.1"/>
    <property type="molecule type" value="Genomic_DNA"/>
</dbReference>
<accession>A0ABQ3US19</accession>
<dbReference type="Proteomes" id="UP000654345">
    <property type="component" value="Unassembled WGS sequence"/>
</dbReference>
<comment type="caution">
    <text evidence="1">The sequence shown here is derived from an EMBL/GenBank/DDBJ whole genome shotgun (WGS) entry which is preliminary data.</text>
</comment>
<dbReference type="RefSeq" id="WP_201372077.1">
    <property type="nucleotide sequence ID" value="NZ_BNJG01000001.1"/>
</dbReference>